<name>F9WLP1_TRYVY</name>
<feature type="region of interest" description="Disordered" evidence="1">
    <location>
        <begin position="168"/>
        <end position="236"/>
    </location>
</feature>
<feature type="compositionally biased region" description="Basic residues" evidence="1">
    <location>
        <begin position="21"/>
        <end position="39"/>
    </location>
</feature>
<accession>F9WLP1</accession>
<keyword evidence="3" id="KW-1185">Reference proteome</keyword>
<gene>
    <name evidence="2" type="ORF">TvY486_0011220</name>
</gene>
<dbReference type="AlphaFoldDB" id="F9WLP1"/>
<sequence>MTCAAPQRSWCASCTTATTTQKHHKMRGAKAPKKKHTRTKQATPAKTPPPKHAQPKRQKQYPRDKRQGRHNTTKRSQKRQTRASSARQQRGCSPLQWCTQHWQRTVFAREGTLDLATGTRTAALAGTEQATKRRTQNKAGAQQGTREKQDTQWLAEPTWKHGAAMQTTNALTQLTSQTRGHQRTRGRSKMHRAAKPTGTGRKMRGQQTHRSSKDSRTKVAGQEGKNTRSEDQWQKG</sequence>
<feature type="compositionally biased region" description="Basic and acidic residues" evidence="1">
    <location>
        <begin position="225"/>
        <end position="236"/>
    </location>
</feature>
<dbReference type="EMBL" id="CAEX01001160">
    <property type="protein sequence ID" value="CCD18433.1"/>
    <property type="molecule type" value="Genomic_DNA"/>
</dbReference>
<evidence type="ECO:0000313" key="3">
    <source>
        <dbReference type="Proteomes" id="UP000009027"/>
    </source>
</evidence>
<feature type="compositionally biased region" description="Basic residues" evidence="1">
    <location>
        <begin position="53"/>
        <end position="81"/>
    </location>
</feature>
<dbReference type="VEuPathDB" id="TriTrypDB:TvY486_0011220"/>
<feature type="region of interest" description="Disordered" evidence="1">
    <location>
        <begin position="1"/>
        <end position="93"/>
    </location>
</feature>
<protein>
    <submittedName>
        <fullName evidence="2">Uncharacterized protein</fullName>
    </submittedName>
</protein>
<evidence type="ECO:0000256" key="1">
    <source>
        <dbReference type="SAM" id="MobiDB-lite"/>
    </source>
</evidence>
<dbReference type="Proteomes" id="UP000009027">
    <property type="component" value="Unassembled WGS sequence"/>
</dbReference>
<evidence type="ECO:0000313" key="2">
    <source>
        <dbReference type="EMBL" id="CCD18433.1"/>
    </source>
</evidence>
<reference evidence="2 3" key="1">
    <citation type="journal article" date="2012" name="Proc. Natl. Acad. Sci. U.S.A.">
        <title>Antigenic diversity is generated by distinct evolutionary mechanisms in African trypanosome species.</title>
        <authorList>
            <person name="Jackson A.P."/>
            <person name="Berry A."/>
            <person name="Aslett M."/>
            <person name="Allison H.C."/>
            <person name="Burton P."/>
            <person name="Vavrova-Anderson J."/>
            <person name="Brown R."/>
            <person name="Browne H."/>
            <person name="Corton N."/>
            <person name="Hauser H."/>
            <person name="Gamble J."/>
            <person name="Gilderthorp R."/>
            <person name="Marcello L."/>
            <person name="McQuillan J."/>
            <person name="Otto T.D."/>
            <person name="Quail M.A."/>
            <person name="Sanders M.J."/>
            <person name="van Tonder A."/>
            <person name="Ginger M.L."/>
            <person name="Field M.C."/>
            <person name="Barry J.D."/>
            <person name="Hertz-Fowler C."/>
            <person name="Berriman M."/>
        </authorList>
    </citation>
    <scope>NUCLEOTIDE SEQUENCE</scope>
    <source>
        <strain evidence="2 3">Y486</strain>
    </source>
</reference>
<feature type="compositionally biased region" description="Basic residues" evidence="1">
    <location>
        <begin position="180"/>
        <end position="194"/>
    </location>
</feature>
<feature type="region of interest" description="Disordered" evidence="1">
    <location>
        <begin position="124"/>
        <end position="150"/>
    </location>
</feature>
<proteinExistence type="predicted"/>
<feature type="compositionally biased region" description="Polar residues" evidence="1">
    <location>
        <begin position="168"/>
        <end position="179"/>
    </location>
</feature>
<organism evidence="2 3">
    <name type="scientific">Trypanosoma vivax (strain Y486)</name>
    <dbReference type="NCBI Taxonomy" id="1055687"/>
    <lineage>
        <taxon>Eukaryota</taxon>
        <taxon>Discoba</taxon>
        <taxon>Euglenozoa</taxon>
        <taxon>Kinetoplastea</taxon>
        <taxon>Metakinetoplastina</taxon>
        <taxon>Trypanosomatida</taxon>
        <taxon>Trypanosomatidae</taxon>
        <taxon>Trypanosoma</taxon>
        <taxon>Duttonella</taxon>
    </lineage>
</organism>